<dbReference type="EMBL" id="BMAV01012174">
    <property type="protein sequence ID" value="GFY58606.1"/>
    <property type="molecule type" value="Genomic_DNA"/>
</dbReference>
<protein>
    <submittedName>
        <fullName evidence="1">Uncharacterized protein</fullName>
    </submittedName>
</protein>
<comment type="caution">
    <text evidence="1">The sequence shown here is derived from an EMBL/GenBank/DDBJ whole genome shotgun (WGS) entry which is preliminary data.</text>
</comment>
<proteinExistence type="predicted"/>
<name>A0A8X7C5Z6_9ARAC</name>
<evidence type="ECO:0000313" key="1">
    <source>
        <dbReference type="EMBL" id="GFY58606.1"/>
    </source>
</evidence>
<accession>A0A8X7C5Z6</accession>
<keyword evidence="2" id="KW-1185">Reference proteome</keyword>
<dbReference type="AlphaFoldDB" id="A0A8X7C5Z6"/>
<organism evidence="1 2">
    <name type="scientific">Trichonephila inaurata madagascariensis</name>
    <dbReference type="NCBI Taxonomy" id="2747483"/>
    <lineage>
        <taxon>Eukaryota</taxon>
        <taxon>Metazoa</taxon>
        <taxon>Ecdysozoa</taxon>
        <taxon>Arthropoda</taxon>
        <taxon>Chelicerata</taxon>
        <taxon>Arachnida</taxon>
        <taxon>Araneae</taxon>
        <taxon>Araneomorphae</taxon>
        <taxon>Entelegynae</taxon>
        <taxon>Araneoidea</taxon>
        <taxon>Nephilidae</taxon>
        <taxon>Trichonephila</taxon>
        <taxon>Trichonephila inaurata</taxon>
    </lineage>
</organism>
<gene>
    <name evidence="1" type="ORF">TNIN_487431</name>
</gene>
<reference evidence="1" key="1">
    <citation type="submission" date="2020-08" db="EMBL/GenBank/DDBJ databases">
        <title>Multicomponent nature underlies the extraordinary mechanical properties of spider dragline silk.</title>
        <authorList>
            <person name="Kono N."/>
            <person name="Nakamura H."/>
            <person name="Mori M."/>
            <person name="Yoshida Y."/>
            <person name="Ohtoshi R."/>
            <person name="Malay A.D."/>
            <person name="Moran D.A.P."/>
            <person name="Tomita M."/>
            <person name="Numata K."/>
            <person name="Arakawa K."/>
        </authorList>
    </citation>
    <scope>NUCLEOTIDE SEQUENCE</scope>
</reference>
<sequence>MLASLEFYRTLYSKESYLLYTRDISTIIQSKYTSLPTNALNLRYGIIVKPQRHSLNWYSVHNGAIPSTCRFFSHFLLDINQDACQAIEFLIQERKNSKSFSIFVLSKFTRKLSSGIVG</sequence>
<dbReference type="Proteomes" id="UP000886998">
    <property type="component" value="Unassembled WGS sequence"/>
</dbReference>
<evidence type="ECO:0000313" key="2">
    <source>
        <dbReference type="Proteomes" id="UP000886998"/>
    </source>
</evidence>